<dbReference type="Proteomes" id="UP001140091">
    <property type="component" value="Unassembled WGS sequence"/>
</dbReference>
<dbReference type="PANTHER" id="PTHR19303">
    <property type="entry name" value="TRANSPOSON"/>
    <property type="match status" value="1"/>
</dbReference>
<dbReference type="PANTHER" id="PTHR19303:SF74">
    <property type="entry name" value="POGO TRANSPOSABLE ELEMENT WITH KRAB DOMAIN"/>
    <property type="match status" value="1"/>
</dbReference>
<comment type="caution">
    <text evidence="4">The sequence shown here is derived from an EMBL/GenBank/DDBJ whole genome shotgun (WGS) entry which is preliminary data.</text>
</comment>
<evidence type="ECO:0000256" key="1">
    <source>
        <dbReference type="ARBA" id="ARBA00023125"/>
    </source>
</evidence>
<organism evidence="4 5">
    <name type="scientific">Candolleomyces eurysporus</name>
    <dbReference type="NCBI Taxonomy" id="2828524"/>
    <lineage>
        <taxon>Eukaryota</taxon>
        <taxon>Fungi</taxon>
        <taxon>Dikarya</taxon>
        <taxon>Basidiomycota</taxon>
        <taxon>Agaricomycotina</taxon>
        <taxon>Agaricomycetes</taxon>
        <taxon>Agaricomycetidae</taxon>
        <taxon>Agaricales</taxon>
        <taxon>Agaricineae</taxon>
        <taxon>Psathyrellaceae</taxon>
        <taxon>Candolleomyces</taxon>
    </lineage>
</organism>
<dbReference type="EMBL" id="JANBPK010000869">
    <property type="protein sequence ID" value="KAJ2929523.1"/>
    <property type="molecule type" value="Genomic_DNA"/>
</dbReference>
<dbReference type="InterPro" id="IPR004875">
    <property type="entry name" value="DDE_SF_endonuclease_dom"/>
</dbReference>
<accession>A0A9W8JEV7</accession>
<protein>
    <recommendedName>
        <fullName evidence="3">HTH CENPB-type domain-containing protein</fullName>
    </recommendedName>
</protein>
<dbReference type="InterPro" id="IPR006600">
    <property type="entry name" value="HTH_CenpB_DNA-bd_dom"/>
</dbReference>
<feature type="region of interest" description="Disordered" evidence="2">
    <location>
        <begin position="578"/>
        <end position="641"/>
    </location>
</feature>
<evidence type="ECO:0000313" key="4">
    <source>
        <dbReference type="EMBL" id="KAJ2929523.1"/>
    </source>
</evidence>
<feature type="non-terminal residue" evidence="4">
    <location>
        <position position="1"/>
    </location>
</feature>
<sequence>MPGVKSLADTNWERNSLLSDEEEDELVAFALACSDQGFPLTHKRLEAHALELCRAKYGKDFNDMGHNWTDRFLIQHDKQLKACWSHALDNQRAQCTNPITKKDYFKKLKAVLDGEEGKEPIMPECIYGVDKTGIQTGVGQRERVLGRKTTKVQQQQRSGNRENITVIVTICADGTSLPPAVIFKGKAYQTSWKQNNPLNASLGYSDKGWTDGEIGVEWIKQFDAQTREKANGRRRLLLVDGHNSHYTLGFLQYARDNWIEVLCYPSHSTHLFQGLDVIIFSPLKKAWTKSCNDYERKKGRVNKGCFLEVYGCAHQEALSSHNIITAFQKTGVVPFNPDIITEDLLAPSRETSTSMGLPVPPDSPVRIVSDLLHATVARQAAEDLESEVNCSALPSQCQNPLATPTRHAQNELSSSSVAFLVARTPVKSTHTIPRFKPYTISPFQQRNPHLQDFQPMNERKAMLWDALQGAKTRDTRRKQNMLGLQAQVVLQEVYVKSLAFGDGMSRLLTGPDFLDGAVKRQQQKDEADDEKAARRDRRTAFAECLADWKASEKERVARNNEIRKLHKEALEEWNNEVKVAKSQGRKPAQEKPKMPPLEQATERPVLFRHKSKESANNEGSSNEEGDTESDDERMVDIDDQD</sequence>
<keyword evidence="5" id="KW-1185">Reference proteome</keyword>
<name>A0A9W8JEV7_9AGAR</name>
<dbReference type="OrthoDB" id="2917041at2759"/>
<evidence type="ECO:0000256" key="2">
    <source>
        <dbReference type="SAM" id="MobiDB-lite"/>
    </source>
</evidence>
<feature type="domain" description="HTH CENPB-type" evidence="3">
    <location>
        <begin position="10"/>
        <end position="82"/>
    </location>
</feature>
<feature type="compositionally biased region" description="Acidic residues" evidence="2">
    <location>
        <begin position="621"/>
        <end position="631"/>
    </location>
</feature>
<evidence type="ECO:0000259" key="3">
    <source>
        <dbReference type="PROSITE" id="PS51253"/>
    </source>
</evidence>
<dbReference type="GO" id="GO:0005634">
    <property type="term" value="C:nucleus"/>
    <property type="evidence" value="ECO:0007669"/>
    <property type="project" value="TreeGrafter"/>
</dbReference>
<keyword evidence="1" id="KW-0238">DNA-binding</keyword>
<reference evidence="4" key="1">
    <citation type="submission" date="2022-06" db="EMBL/GenBank/DDBJ databases">
        <title>Genome Sequence of Candolleomyces eurysporus.</title>
        <authorList>
            <person name="Buettner E."/>
        </authorList>
    </citation>
    <scope>NUCLEOTIDE SEQUENCE</scope>
    <source>
        <strain evidence="4">VTCC 930004</strain>
    </source>
</reference>
<proteinExistence type="predicted"/>
<gene>
    <name evidence="4" type="ORF">H1R20_g7583</name>
</gene>
<evidence type="ECO:0000313" key="5">
    <source>
        <dbReference type="Proteomes" id="UP001140091"/>
    </source>
</evidence>
<dbReference type="PROSITE" id="PS51253">
    <property type="entry name" value="HTH_CENPB"/>
    <property type="match status" value="1"/>
</dbReference>
<dbReference type="Pfam" id="PF03184">
    <property type="entry name" value="DDE_1"/>
    <property type="match status" value="1"/>
</dbReference>
<feature type="compositionally biased region" description="Basic and acidic residues" evidence="2">
    <location>
        <begin position="632"/>
        <end position="641"/>
    </location>
</feature>
<dbReference type="GO" id="GO:0003677">
    <property type="term" value="F:DNA binding"/>
    <property type="evidence" value="ECO:0007669"/>
    <property type="project" value="UniProtKB-KW"/>
</dbReference>
<dbReference type="AlphaFoldDB" id="A0A9W8JEV7"/>
<dbReference type="InterPro" id="IPR050863">
    <property type="entry name" value="CenT-Element_Derived"/>
</dbReference>